<protein>
    <submittedName>
        <fullName evidence="2">Uncharacterized protein</fullName>
    </submittedName>
</protein>
<name>A0ABV2NPP8_9HYPH</name>
<evidence type="ECO:0000313" key="2">
    <source>
        <dbReference type="EMBL" id="MET3868320.1"/>
    </source>
</evidence>
<keyword evidence="1" id="KW-1133">Transmembrane helix</keyword>
<reference evidence="2 3" key="1">
    <citation type="submission" date="2024-06" db="EMBL/GenBank/DDBJ databases">
        <title>Genomics of switchgrass bacterial isolates.</title>
        <authorList>
            <person name="Shade A."/>
        </authorList>
    </citation>
    <scope>NUCLEOTIDE SEQUENCE [LARGE SCALE GENOMIC DNA]</scope>
    <source>
        <strain evidence="2 3">PvP084</strain>
    </source>
</reference>
<comment type="caution">
    <text evidence="2">The sequence shown here is derived from an EMBL/GenBank/DDBJ whole genome shotgun (WGS) entry which is preliminary data.</text>
</comment>
<feature type="transmembrane region" description="Helical" evidence="1">
    <location>
        <begin position="6"/>
        <end position="26"/>
    </location>
</feature>
<gene>
    <name evidence="2" type="ORF">ABIC20_005629</name>
</gene>
<keyword evidence="1" id="KW-0812">Transmembrane</keyword>
<keyword evidence="1" id="KW-0472">Membrane</keyword>
<evidence type="ECO:0000256" key="1">
    <source>
        <dbReference type="SAM" id="Phobius"/>
    </source>
</evidence>
<sequence length="63" mass="6406">MDAAPLPFIACAFVLLIAIAGIDAHHGGRSAERAIRDVLLIGALHFALAACVLIAAICMGHAA</sequence>
<dbReference type="Proteomes" id="UP001549119">
    <property type="component" value="Unassembled WGS sequence"/>
</dbReference>
<dbReference type="RefSeq" id="WP_209650459.1">
    <property type="nucleotide sequence ID" value="NZ_JBEPNV010000001.1"/>
</dbReference>
<feature type="transmembrane region" description="Helical" evidence="1">
    <location>
        <begin position="38"/>
        <end position="62"/>
    </location>
</feature>
<accession>A0ABV2NPP8</accession>
<organism evidence="2 3">
    <name type="scientific">Methylobacterium radiotolerans</name>
    <dbReference type="NCBI Taxonomy" id="31998"/>
    <lineage>
        <taxon>Bacteria</taxon>
        <taxon>Pseudomonadati</taxon>
        <taxon>Pseudomonadota</taxon>
        <taxon>Alphaproteobacteria</taxon>
        <taxon>Hyphomicrobiales</taxon>
        <taxon>Methylobacteriaceae</taxon>
        <taxon>Methylobacterium</taxon>
    </lineage>
</organism>
<keyword evidence="3" id="KW-1185">Reference proteome</keyword>
<dbReference type="EMBL" id="JBEPNW010000002">
    <property type="protein sequence ID" value="MET3868320.1"/>
    <property type="molecule type" value="Genomic_DNA"/>
</dbReference>
<evidence type="ECO:0000313" key="3">
    <source>
        <dbReference type="Proteomes" id="UP001549119"/>
    </source>
</evidence>
<proteinExistence type="predicted"/>